<feature type="chain" id="PRO_5047272972" evidence="1">
    <location>
        <begin position="21"/>
        <end position="186"/>
    </location>
</feature>
<keyword evidence="1" id="KW-0732">Signal</keyword>
<evidence type="ECO:0000313" key="2">
    <source>
        <dbReference type="EMBL" id="UWX63025.1"/>
    </source>
</evidence>
<accession>A0ABY5YDV2</accession>
<organism evidence="2 3">
    <name type="scientific">Deinococcus rubellus</name>
    <dbReference type="NCBI Taxonomy" id="1889240"/>
    <lineage>
        <taxon>Bacteria</taxon>
        <taxon>Thermotogati</taxon>
        <taxon>Deinococcota</taxon>
        <taxon>Deinococci</taxon>
        <taxon>Deinococcales</taxon>
        <taxon>Deinococcaceae</taxon>
        <taxon>Deinococcus</taxon>
    </lineage>
</organism>
<reference evidence="2" key="1">
    <citation type="submission" date="2022-09" db="EMBL/GenBank/DDBJ databases">
        <title>genome sequence of Deinococcus rubellus.</title>
        <authorList>
            <person name="Srinivasan S."/>
        </authorList>
    </citation>
    <scope>NUCLEOTIDE SEQUENCE</scope>
    <source>
        <strain evidence="2">Ant6</strain>
    </source>
</reference>
<protein>
    <submittedName>
        <fullName evidence="2">Uncharacterized protein</fullName>
    </submittedName>
</protein>
<evidence type="ECO:0000313" key="3">
    <source>
        <dbReference type="Proteomes" id="UP001060261"/>
    </source>
</evidence>
<name>A0ABY5YDV2_9DEIO</name>
<keyword evidence="3" id="KW-1185">Reference proteome</keyword>
<gene>
    <name evidence="2" type="ORF">N0D28_09645</name>
</gene>
<evidence type="ECO:0000256" key="1">
    <source>
        <dbReference type="SAM" id="SignalP"/>
    </source>
</evidence>
<feature type="signal peptide" evidence="1">
    <location>
        <begin position="1"/>
        <end position="20"/>
    </location>
</feature>
<sequence>MKRPLPMLLACLLTGSGAWAGGAGPTLQNPLQTLRQRHLIESATFERAHATSQVQRLKWRDPAAELFVLLGSAAQTPVQAEQVRELSVWVHLPAGDRLTRPQAQALNSAAQWLSRWCFRQSAPGLPRVLMGLADQPPRAGVQRALGQGMTVDIAAPAEFRASGLDVQVSAAAQPGGALGCAMPVLP</sequence>
<dbReference type="EMBL" id="CP104213">
    <property type="protein sequence ID" value="UWX63025.1"/>
    <property type="molecule type" value="Genomic_DNA"/>
</dbReference>
<dbReference type="RefSeq" id="WP_260559318.1">
    <property type="nucleotide sequence ID" value="NZ_BAABEC010000188.1"/>
</dbReference>
<proteinExistence type="predicted"/>
<dbReference type="Proteomes" id="UP001060261">
    <property type="component" value="Chromosome"/>
</dbReference>